<comment type="caution">
    <text evidence="3">The sequence shown here is derived from an EMBL/GenBank/DDBJ whole genome shotgun (WGS) entry which is preliminary data.</text>
</comment>
<keyword evidence="2" id="KW-0472">Membrane</keyword>
<reference evidence="3 4" key="1">
    <citation type="submission" date="2019-02" db="EMBL/GenBank/DDBJ databases">
        <title>Genomic Encyclopedia of Type Strains, Phase IV (KMG-IV): sequencing the most valuable type-strain genomes for metagenomic binning, comparative biology and taxonomic classification.</title>
        <authorList>
            <person name="Goeker M."/>
        </authorList>
    </citation>
    <scope>NUCLEOTIDE SEQUENCE [LARGE SCALE GENOMIC DNA]</scope>
    <source>
        <strain evidence="3 4">DSM 10617</strain>
    </source>
</reference>
<feature type="compositionally biased region" description="Low complexity" evidence="1">
    <location>
        <begin position="184"/>
        <end position="193"/>
    </location>
</feature>
<accession>A0A4Q7LH86</accession>
<keyword evidence="4" id="KW-1185">Reference proteome</keyword>
<feature type="transmembrane region" description="Helical" evidence="2">
    <location>
        <begin position="6"/>
        <end position="27"/>
    </location>
</feature>
<dbReference type="EMBL" id="SGWV01000010">
    <property type="protein sequence ID" value="RZS53077.1"/>
    <property type="molecule type" value="Genomic_DNA"/>
</dbReference>
<organism evidence="3 4">
    <name type="scientific">Sphaerotilus mobilis</name>
    <dbReference type="NCBI Taxonomy" id="47994"/>
    <lineage>
        <taxon>Bacteria</taxon>
        <taxon>Pseudomonadati</taxon>
        <taxon>Pseudomonadota</taxon>
        <taxon>Betaproteobacteria</taxon>
        <taxon>Burkholderiales</taxon>
        <taxon>Sphaerotilaceae</taxon>
        <taxon>Sphaerotilus</taxon>
    </lineage>
</organism>
<name>A0A4Q7LH86_9BURK</name>
<dbReference type="AlphaFoldDB" id="A0A4Q7LH86"/>
<feature type="compositionally biased region" description="Pro residues" evidence="1">
    <location>
        <begin position="194"/>
        <end position="204"/>
    </location>
</feature>
<sequence>MAARTTAWLVWAILAGSVVFWGLRLGVAPQGLPDQVRTIGMEQSSRGDILRLFANPSDGAAAAPAEQAAAASRFKLLGVVAGAEGRAGWAMLSVDGLPTRMVAVGSPVTDQWVVQSVSQRLVHIGPLGGTAVAVLDLPLPAEPLTGALGAPAIAANPAARAAPLVTPPPEGAPSPVVVLGEGGAPVQPGGDVAAPPPPPQNPPR</sequence>
<evidence type="ECO:0000256" key="2">
    <source>
        <dbReference type="SAM" id="Phobius"/>
    </source>
</evidence>
<dbReference type="OrthoDB" id="9154044at2"/>
<evidence type="ECO:0000313" key="4">
    <source>
        <dbReference type="Proteomes" id="UP000293433"/>
    </source>
</evidence>
<keyword evidence="2" id="KW-0812">Transmembrane</keyword>
<protein>
    <submittedName>
        <fullName evidence="3">General secretion pathway protein C</fullName>
    </submittedName>
</protein>
<evidence type="ECO:0000256" key="1">
    <source>
        <dbReference type="SAM" id="MobiDB-lite"/>
    </source>
</evidence>
<feature type="region of interest" description="Disordered" evidence="1">
    <location>
        <begin position="162"/>
        <end position="204"/>
    </location>
</feature>
<gene>
    <name evidence="3" type="ORF">EV685_2700</name>
</gene>
<dbReference type="Proteomes" id="UP000293433">
    <property type="component" value="Unassembled WGS sequence"/>
</dbReference>
<dbReference type="RefSeq" id="WP_130482548.1">
    <property type="nucleotide sequence ID" value="NZ_SGWV01000010.1"/>
</dbReference>
<evidence type="ECO:0000313" key="3">
    <source>
        <dbReference type="EMBL" id="RZS53077.1"/>
    </source>
</evidence>
<proteinExistence type="predicted"/>
<keyword evidence="2" id="KW-1133">Transmembrane helix</keyword>